<dbReference type="Pfam" id="PF00581">
    <property type="entry name" value="Rhodanese"/>
    <property type="match status" value="1"/>
</dbReference>
<dbReference type="SMART" id="SM00450">
    <property type="entry name" value="RHOD"/>
    <property type="match status" value="1"/>
</dbReference>
<dbReference type="AlphaFoldDB" id="A0A7S4DMF1"/>
<dbReference type="PANTHER" id="PTHR45510:SF1">
    <property type="entry name" value="RHODANESE-LIKE DOMAIN-CONTAINING PROTEIN 10"/>
    <property type="match status" value="1"/>
</dbReference>
<dbReference type="InterPro" id="IPR044614">
    <property type="entry name" value="STR10"/>
</dbReference>
<sequence length="264" mass="28683">MYQHMNTTSRPATVRLRLLAVILFASVVLISAFPLFGSRDIESAVQSRIQAGRVSRPLFYGKRAKISAPRADIGMGSPSGSSFVSLDDLREFGNTFDSYADIVAEGCKSSELKTKLDEGYRLIDVRPQFEVERIRPKGSTHVPFVSDEELDGGLKSMLNKWANSFSENDEFVKNMKRKYRNKDKLVVACGEGPRSLVACKQLQSAGFRNVEWLAGGLAAVPEGVLNNEGSGMGVGYRTASVDAPKLAKDVLSGAKAALGKLKGD</sequence>
<dbReference type="PANTHER" id="PTHR45510">
    <property type="entry name" value="RHODANESE-LIKE DOMAIN-CONTAINING PROTEIN 10"/>
    <property type="match status" value="1"/>
</dbReference>
<organism evidence="2">
    <name type="scientific">Lotharella globosa</name>
    <dbReference type="NCBI Taxonomy" id="91324"/>
    <lineage>
        <taxon>Eukaryota</taxon>
        <taxon>Sar</taxon>
        <taxon>Rhizaria</taxon>
        <taxon>Cercozoa</taxon>
        <taxon>Chlorarachniophyceae</taxon>
        <taxon>Lotharella</taxon>
    </lineage>
</organism>
<evidence type="ECO:0000313" key="2">
    <source>
        <dbReference type="EMBL" id="CAE0657964.1"/>
    </source>
</evidence>
<accession>A0A7S4DMF1</accession>
<evidence type="ECO:0000259" key="1">
    <source>
        <dbReference type="PROSITE" id="PS50206"/>
    </source>
</evidence>
<reference evidence="2" key="1">
    <citation type="submission" date="2021-01" db="EMBL/GenBank/DDBJ databases">
        <authorList>
            <person name="Corre E."/>
            <person name="Pelletier E."/>
            <person name="Niang G."/>
            <person name="Scheremetjew M."/>
            <person name="Finn R."/>
            <person name="Kale V."/>
            <person name="Holt S."/>
            <person name="Cochrane G."/>
            <person name="Meng A."/>
            <person name="Brown T."/>
            <person name="Cohen L."/>
        </authorList>
    </citation>
    <scope>NUCLEOTIDE SEQUENCE</scope>
    <source>
        <strain evidence="2">CCCM811</strain>
    </source>
</reference>
<dbReference type="InterPro" id="IPR001763">
    <property type="entry name" value="Rhodanese-like_dom"/>
</dbReference>
<dbReference type="GO" id="GO:0009507">
    <property type="term" value="C:chloroplast"/>
    <property type="evidence" value="ECO:0007669"/>
    <property type="project" value="TreeGrafter"/>
</dbReference>
<dbReference type="EMBL" id="HBIV01012924">
    <property type="protein sequence ID" value="CAE0657964.1"/>
    <property type="molecule type" value="Transcribed_RNA"/>
</dbReference>
<dbReference type="Gene3D" id="3.40.250.10">
    <property type="entry name" value="Rhodanese-like domain"/>
    <property type="match status" value="1"/>
</dbReference>
<dbReference type="InterPro" id="IPR036873">
    <property type="entry name" value="Rhodanese-like_dom_sf"/>
</dbReference>
<dbReference type="SUPFAM" id="SSF52821">
    <property type="entry name" value="Rhodanese/Cell cycle control phosphatase"/>
    <property type="match status" value="1"/>
</dbReference>
<dbReference type="CDD" id="cd00158">
    <property type="entry name" value="RHOD"/>
    <property type="match status" value="1"/>
</dbReference>
<dbReference type="PROSITE" id="PS50206">
    <property type="entry name" value="RHODANESE_3"/>
    <property type="match status" value="1"/>
</dbReference>
<gene>
    <name evidence="2" type="ORF">LGLO00237_LOCUS9533</name>
</gene>
<protein>
    <recommendedName>
        <fullName evidence="1">Rhodanese domain-containing protein</fullName>
    </recommendedName>
</protein>
<name>A0A7S4DMF1_9EUKA</name>
<feature type="domain" description="Rhodanese" evidence="1">
    <location>
        <begin position="116"/>
        <end position="229"/>
    </location>
</feature>
<proteinExistence type="predicted"/>